<dbReference type="GO" id="GO:0015562">
    <property type="term" value="F:efflux transmembrane transporter activity"/>
    <property type="evidence" value="ECO:0007669"/>
    <property type="project" value="InterPro"/>
</dbReference>
<dbReference type="Gene3D" id="1.20.1600.10">
    <property type="entry name" value="Outer membrane efflux proteins (OEP)"/>
    <property type="match status" value="1"/>
</dbReference>
<reference evidence="3" key="1">
    <citation type="submission" date="2018-05" db="EMBL/GenBank/DDBJ databases">
        <authorList>
            <person name="Li X."/>
        </authorList>
    </citation>
    <scope>NUCLEOTIDE SEQUENCE [LARGE SCALE GENOMIC DNA]</scope>
    <source>
        <strain evidence="3">HKS-05</strain>
    </source>
</reference>
<organism evidence="2 3">
    <name type="scientific">Phenylobacterium hankyongense</name>
    <dbReference type="NCBI Taxonomy" id="1813876"/>
    <lineage>
        <taxon>Bacteria</taxon>
        <taxon>Pseudomonadati</taxon>
        <taxon>Pseudomonadota</taxon>
        <taxon>Alphaproteobacteria</taxon>
        <taxon>Caulobacterales</taxon>
        <taxon>Caulobacteraceae</taxon>
        <taxon>Phenylobacterium</taxon>
    </lineage>
</organism>
<evidence type="ECO:0000313" key="3">
    <source>
        <dbReference type="Proteomes" id="UP000249842"/>
    </source>
</evidence>
<evidence type="ECO:0000256" key="1">
    <source>
        <dbReference type="SAM" id="Coils"/>
    </source>
</evidence>
<dbReference type="PROSITE" id="PS51257">
    <property type="entry name" value="PROKAR_LIPOPROTEIN"/>
    <property type="match status" value="1"/>
</dbReference>
<keyword evidence="3" id="KW-1185">Reference proteome</keyword>
<dbReference type="OrthoDB" id="9791261at2"/>
<dbReference type="EMBL" id="QFYP01000001">
    <property type="protein sequence ID" value="RAK58411.1"/>
    <property type="molecule type" value="Genomic_DNA"/>
</dbReference>
<dbReference type="Proteomes" id="UP000249842">
    <property type="component" value="Unassembled WGS sequence"/>
</dbReference>
<evidence type="ECO:0000313" key="2">
    <source>
        <dbReference type="EMBL" id="RAK58411.1"/>
    </source>
</evidence>
<dbReference type="InterPro" id="IPR010131">
    <property type="entry name" value="MdtP/NodT-like"/>
</dbReference>
<proteinExistence type="predicted"/>
<gene>
    <name evidence="2" type="ORF">DJ021_00605</name>
</gene>
<dbReference type="SUPFAM" id="SSF56954">
    <property type="entry name" value="Outer membrane efflux proteins (OEP)"/>
    <property type="match status" value="1"/>
</dbReference>
<name>A0A328AW55_9CAUL</name>
<protein>
    <submittedName>
        <fullName evidence="2">TolC family protein</fullName>
    </submittedName>
</protein>
<keyword evidence="1" id="KW-0175">Coiled coil</keyword>
<comment type="caution">
    <text evidence="2">The sequence shown here is derived from an EMBL/GenBank/DDBJ whole genome shotgun (WGS) entry which is preliminary data.</text>
</comment>
<dbReference type="PANTHER" id="PTHR30203">
    <property type="entry name" value="OUTER MEMBRANE CATION EFFLUX PROTEIN"/>
    <property type="match status" value="1"/>
</dbReference>
<accession>A0A328AW55</accession>
<feature type="coiled-coil region" evidence="1">
    <location>
        <begin position="364"/>
        <end position="398"/>
    </location>
</feature>
<dbReference type="PANTHER" id="PTHR30203:SF24">
    <property type="entry name" value="BLR4935 PROTEIN"/>
    <property type="match status" value="1"/>
</dbReference>
<dbReference type="AlphaFoldDB" id="A0A328AW55"/>
<sequence>MSRRPPVSDLRQRPAHAVAAALLAIAAAAGLSGCAMYNSRPLPTAPALADNPQRLKADLARLRVGPLKTIRIDPSDGLTPTEVAVLAVLNNSDLEAKRRATRVNEAQVFAAGLLPDPQIAASVDNPIAGPDNQVAYSLAASVDLAGLLQRTYTRRAARFTAREADLNVLWAEWGVAQQARQFAETALAAEARVVFLRQVLALATDRSDRSERALQHRDVNLQTAAADLAVKLDAQAQLATALHDAQKARRDLNALLNLRAEVMLPLVTAPVVAAYDDAAMRQALADLPQRRPDLLALKAGYAAQDVNVRKAVLAQFPLNNIGAAYAKDTAGVVTDSLQAAFALPIFNGGRGEVRTQKATREQLHAEYQARLDQTDAEVRNAQAELIAARSQAAVLRQDVPRLEALVKPAVAAYDRGDIDSQTYLTLSQTALSRRADLDDKELAARLAEIALETALFLPPADSRAAQ</sequence>